<evidence type="ECO:0008006" key="3">
    <source>
        <dbReference type="Google" id="ProtNLM"/>
    </source>
</evidence>
<dbReference type="Proteomes" id="UP000182753">
    <property type="component" value="Unassembled WGS sequence"/>
</dbReference>
<gene>
    <name evidence="1" type="ORF">AUJ40_00105</name>
</gene>
<accession>A0A1J4RTR2</accession>
<dbReference type="Pfam" id="PF13196">
    <property type="entry name" value="DUF4012"/>
    <property type="match status" value="1"/>
</dbReference>
<evidence type="ECO:0000313" key="1">
    <source>
        <dbReference type="EMBL" id="OIN90295.1"/>
    </source>
</evidence>
<evidence type="ECO:0000313" key="2">
    <source>
        <dbReference type="Proteomes" id="UP000182753"/>
    </source>
</evidence>
<reference evidence="1 2" key="1">
    <citation type="journal article" date="2016" name="Environ. Microbiol.">
        <title>Genomic resolution of a cold subsurface aquifer community provides metabolic insights for novel microbes adapted to high CO concentrations.</title>
        <authorList>
            <person name="Probst A.J."/>
            <person name="Castelle C.J."/>
            <person name="Singh A."/>
            <person name="Brown C.T."/>
            <person name="Anantharaman K."/>
            <person name="Sharon I."/>
            <person name="Hug L.A."/>
            <person name="Burstein D."/>
            <person name="Emerson J.B."/>
            <person name="Thomas B.C."/>
            <person name="Banfield J.F."/>
        </authorList>
    </citation>
    <scope>NUCLEOTIDE SEQUENCE [LARGE SCALE GENOMIC DNA]</scope>
    <source>
        <strain evidence="1">CG1_02_42_45</strain>
    </source>
</reference>
<sequence length="617" mass="69439">MSRAKAKITSTTAGLNKDFSAFLDAIGSKDIFSLSKYIDSFNQKSQDSLLILQSSGQDIYIFSLLYPKGKSSQMTSMTDTIRAGHLLTSSYAKFIDTESIAAIARGDDWTVKVNKFLDQIKEYNSFLPANIFYARIYSQQASLILANTSSSSFSGDEKKTAENLKKLSAVSMTFFDYLSDLPNDLGQNLTLSGGKKSYLILFLNNAEIRPGGGFVGSFARADLENGQITKIDFEKNIYTLDKAFLAAGNKVTPPKELQALGDSWTMRDSNMSADFAESAKRVAWFYQQESGDNVDGVIAIDTTLFINLLKIVGPIDMPEYNLMISDKNFLSDVQYQVEIGYYQNQENWSENQPKKILADMMPKFITLITAGGVKQKEINSELFEAICEKHFLFYLKNSKLEDLIDGIGASGKIRNSSGDYLYPVDANIGGYKSSLEIEENVRQDVLIKNSGDVEEKISILRKHNGSYDWPGGINNNYLKIYLPMAVKVKSVEFSGGDNNPRSDSNLAEEEKYSSDLEFGKTVVGFWQNTKPGEQSQSTITFVRENAIQTGNDQFDYQITIQKQPGVEKFNWALYLVYPEGWKPQNVENYDAKNHQIFLKEEIRRDQVFRLRFIRSQG</sequence>
<proteinExistence type="predicted"/>
<name>A0A1J4RTR2_9BACT</name>
<comment type="caution">
    <text evidence="1">The sequence shown here is derived from an EMBL/GenBank/DDBJ whole genome shotgun (WGS) entry which is preliminary data.</text>
</comment>
<organism evidence="1 2">
    <name type="scientific">Candidatus Berkelbacteria bacterium CG1_02_42_45</name>
    <dbReference type="NCBI Taxonomy" id="1805036"/>
    <lineage>
        <taxon>Bacteria</taxon>
        <taxon>Candidatus Berkelbacteria</taxon>
    </lineage>
</organism>
<dbReference type="InterPro" id="IPR025101">
    <property type="entry name" value="DUF4012"/>
</dbReference>
<dbReference type="EMBL" id="MNUJ01000002">
    <property type="protein sequence ID" value="OIN90295.1"/>
    <property type="molecule type" value="Genomic_DNA"/>
</dbReference>
<dbReference type="AlphaFoldDB" id="A0A1J4RTR2"/>
<protein>
    <recommendedName>
        <fullName evidence="3">DUF4012 domain-containing protein</fullName>
    </recommendedName>
</protein>